<evidence type="ECO:0000256" key="1">
    <source>
        <dbReference type="SAM" id="Phobius"/>
    </source>
</evidence>
<evidence type="ECO:0000313" key="2">
    <source>
        <dbReference type="EMBL" id="AXE21380.1"/>
    </source>
</evidence>
<dbReference type="EMBL" id="CP030850">
    <property type="protein sequence ID" value="AXE21380.1"/>
    <property type="molecule type" value="Genomic_DNA"/>
</dbReference>
<feature type="transmembrane region" description="Helical" evidence="1">
    <location>
        <begin position="84"/>
        <end position="106"/>
    </location>
</feature>
<feature type="transmembrane region" description="Helical" evidence="1">
    <location>
        <begin position="51"/>
        <end position="72"/>
    </location>
</feature>
<dbReference type="AlphaFoldDB" id="A0A344TRV9"/>
<dbReference type="OrthoDB" id="770034at2"/>
<evidence type="ECO:0000313" key="3">
    <source>
        <dbReference type="Proteomes" id="UP000251993"/>
    </source>
</evidence>
<dbReference type="RefSeq" id="WP_114070124.1">
    <property type="nucleotide sequence ID" value="NZ_CP030850.1"/>
</dbReference>
<accession>A0A344TRV9</accession>
<organism evidence="2 3">
    <name type="scientific">Runella rosea</name>
    <dbReference type="NCBI Taxonomy" id="2259595"/>
    <lineage>
        <taxon>Bacteria</taxon>
        <taxon>Pseudomonadati</taxon>
        <taxon>Bacteroidota</taxon>
        <taxon>Cytophagia</taxon>
        <taxon>Cytophagales</taxon>
        <taxon>Spirosomataceae</taxon>
        <taxon>Runella</taxon>
    </lineage>
</organism>
<reference evidence="2 3" key="1">
    <citation type="submission" date="2018-07" db="EMBL/GenBank/DDBJ databases">
        <title>Genome sequencing of Runella.</title>
        <authorList>
            <person name="Baek M.-G."/>
            <person name="Yi H."/>
        </authorList>
    </citation>
    <scope>NUCLEOTIDE SEQUENCE [LARGE SCALE GENOMIC DNA]</scope>
    <source>
        <strain evidence="2 3">HYN0085</strain>
    </source>
</reference>
<keyword evidence="1" id="KW-0812">Transmembrane</keyword>
<keyword evidence="1" id="KW-0472">Membrane</keyword>
<keyword evidence="1" id="KW-1133">Transmembrane helix</keyword>
<feature type="transmembrane region" description="Helical" evidence="1">
    <location>
        <begin position="21"/>
        <end position="39"/>
    </location>
</feature>
<keyword evidence="3" id="KW-1185">Reference proteome</keyword>
<sequence length="112" mass="12554">MTKRNHLTTSPIHPASLVKPMLLGAGIALTVITIFLLGVREPNPEWGKLWMLRPLIIVPLAGAMGGAFFFLMDYQRQRGNWSKILTYLVSLIGFFFVLWIGIVLGLDGTLWD</sequence>
<proteinExistence type="predicted"/>
<dbReference type="Proteomes" id="UP000251993">
    <property type="component" value="Chromosome"/>
</dbReference>
<protein>
    <submittedName>
        <fullName evidence="2">Potassium transporter KefB</fullName>
    </submittedName>
</protein>
<name>A0A344TRV9_9BACT</name>
<dbReference type="KEGG" id="run:DR864_02795"/>
<gene>
    <name evidence="2" type="ORF">DR864_02795</name>
</gene>